<accession>A0A0K9GWZ2</accession>
<dbReference type="EMBL" id="LFZW01000001">
    <property type="protein sequence ID" value="KMY51153.1"/>
    <property type="molecule type" value="Genomic_DNA"/>
</dbReference>
<keyword evidence="3" id="KW-1185">Reference proteome</keyword>
<dbReference type="Proteomes" id="UP000037146">
    <property type="component" value="Unassembled WGS sequence"/>
</dbReference>
<evidence type="ECO:0000313" key="2">
    <source>
        <dbReference type="EMBL" id="KMY51153.1"/>
    </source>
</evidence>
<dbReference type="PATRIC" id="fig|1679170.3.peg.4031"/>
<sequence>MSNVTKISVVATVLASSLFLGGCGLFGEKEKVSIDPPEGVTLVDDEAGLKEVNGKEATKTDSKKEATKTIKTELYLIDKSGFVVPQTLELPSNTAVAQQALTYLVANGPVSEILPNGFRAVIPADTHVSVDIKEGVATADFSKEFATYQKEDELKILQAITYTLTQFDTVDKVVLKLNGTEMKEMPVNKTPIADGLNRSVGINFDLSNVTDVSNTTPLTVYYIGGDEGSYYYVPVTKRVNESNTDTITAAVNELVKGPGFASSLLSGFMNDVALIDKPKNEDGKVTLNFNENILGSFKERKISKEALDALVLSLTEQNDIKSVEVLVQGKGGLMDEEGKAITEPVSRPAKVNTGSF</sequence>
<evidence type="ECO:0000259" key="1">
    <source>
        <dbReference type="SMART" id="SM00909"/>
    </source>
</evidence>
<proteinExistence type="predicted"/>
<dbReference type="RefSeq" id="WP_049682503.1">
    <property type="nucleotide sequence ID" value="NZ_LFZW01000001.1"/>
</dbReference>
<dbReference type="AlphaFoldDB" id="A0A0K9GWZ2"/>
<organism evidence="2 3">
    <name type="scientific">Peribacillus loiseleuriae</name>
    <dbReference type="NCBI Taxonomy" id="1679170"/>
    <lineage>
        <taxon>Bacteria</taxon>
        <taxon>Bacillati</taxon>
        <taxon>Bacillota</taxon>
        <taxon>Bacilli</taxon>
        <taxon>Bacillales</taxon>
        <taxon>Bacillaceae</taxon>
        <taxon>Peribacillus</taxon>
    </lineage>
</organism>
<dbReference type="SMART" id="SM00909">
    <property type="entry name" value="Germane"/>
    <property type="match status" value="2"/>
</dbReference>
<reference evidence="3" key="1">
    <citation type="submission" date="2015-07" db="EMBL/GenBank/DDBJ databases">
        <title>Genome sequencing project for genomic taxonomy and phylogenomics of Bacillus-like bacteria.</title>
        <authorList>
            <person name="Liu B."/>
            <person name="Wang J."/>
            <person name="Zhu Y."/>
            <person name="Liu G."/>
            <person name="Chen Q."/>
            <person name="Chen Z."/>
            <person name="Lan J."/>
            <person name="Che J."/>
            <person name="Ge C."/>
            <person name="Shi H."/>
            <person name="Pan Z."/>
            <person name="Liu X."/>
        </authorList>
    </citation>
    <scope>NUCLEOTIDE SEQUENCE [LARGE SCALE GENOMIC DNA]</scope>
    <source>
        <strain evidence="3">FJAT-27997</strain>
    </source>
</reference>
<comment type="caution">
    <text evidence="2">The sequence shown here is derived from an EMBL/GenBank/DDBJ whole genome shotgun (WGS) entry which is preliminary data.</text>
</comment>
<feature type="domain" description="GerMN" evidence="1">
    <location>
        <begin position="97"/>
        <end position="186"/>
    </location>
</feature>
<evidence type="ECO:0000313" key="3">
    <source>
        <dbReference type="Proteomes" id="UP000037146"/>
    </source>
</evidence>
<dbReference type="OrthoDB" id="1715058at2"/>
<protein>
    <submittedName>
        <fullName evidence="2">Sporulation protein</fullName>
    </submittedName>
</protein>
<gene>
    <name evidence="2" type="ORF">AC625_17760</name>
</gene>
<feature type="domain" description="GerMN" evidence="1">
    <location>
        <begin position="247"/>
        <end position="336"/>
    </location>
</feature>
<dbReference type="InterPro" id="IPR019606">
    <property type="entry name" value="GerMN"/>
</dbReference>
<name>A0A0K9GWZ2_9BACI</name>
<dbReference type="PROSITE" id="PS51257">
    <property type="entry name" value="PROKAR_LIPOPROTEIN"/>
    <property type="match status" value="1"/>
</dbReference>
<dbReference type="STRING" id="1679170.AC625_17760"/>
<dbReference type="Pfam" id="PF10646">
    <property type="entry name" value="Germane"/>
    <property type="match status" value="2"/>
</dbReference>